<keyword evidence="2" id="KW-1185">Reference proteome</keyword>
<evidence type="ECO:0000313" key="2">
    <source>
        <dbReference type="Proteomes" id="UP000039865"/>
    </source>
</evidence>
<protein>
    <submittedName>
        <fullName evidence="1">Uncharacterized protein</fullName>
    </submittedName>
</protein>
<evidence type="ECO:0000313" key="1">
    <source>
        <dbReference type="EMBL" id="CDW85191.1"/>
    </source>
</evidence>
<gene>
    <name evidence="1" type="primary">Contig6848.g328</name>
    <name evidence="1" type="ORF">STYLEM_14264</name>
</gene>
<organism evidence="1 2">
    <name type="scientific">Stylonychia lemnae</name>
    <name type="common">Ciliate</name>
    <dbReference type="NCBI Taxonomy" id="5949"/>
    <lineage>
        <taxon>Eukaryota</taxon>
        <taxon>Sar</taxon>
        <taxon>Alveolata</taxon>
        <taxon>Ciliophora</taxon>
        <taxon>Intramacronucleata</taxon>
        <taxon>Spirotrichea</taxon>
        <taxon>Stichotrichia</taxon>
        <taxon>Sporadotrichida</taxon>
        <taxon>Oxytrichidae</taxon>
        <taxon>Stylonychinae</taxon>
        <taxon>Stylonychia</taxon>
    </lineage>
</organism>
<sequence>MIPLKIRQNKKRKYEEITMEQSQINVDDQFKVNNSSLDFMQSMIEYEQKYKRFKQNCQPGSEGNCSINEQLIQQGSQVKLAEQAKLSSTFPIQQNGFTENQTMSDQNESQQKITSDSLYFCELCQFEHD</sequence>
<reference evidence="1 2" key="1">
    <citation type="submission" date="2014-06" db="EMBL/GenBank/DDBJ databases">
        <authorList>
            <person name="Swart Estienne"/>
        </authorList>
    </citation>
    <scope>NUCLEOTIDE SEQUENCE [LARGE SCALE GENOMIC DNA]</scope>
    <source>
        <strain evidence="1 2">130c</strain>
    </source>
</reference>
<name>A0A078AT49_STYLE</name>
<dbReference type="AlphaFoldDB" id="A0A078AT49"/>
<dbReference type="EMBL" id="CCKQ01013521">
    <property type="protein sequence ID" value="CDW85191.1"/>
    <property type="molecule type" value="Genomic_DNA"/>
</dbReference>
<dbReference type="InParanoid" id="A0A078AT49"/>
<accession>A0A078AT49</accession>
<proteinExistence type="predicted"/>
<dbReference type="Proteomes" id="UP000039865">
    <property type="component" value="Unassembled WGS sequence"/>
</dbReference>